<dbReference type="EMBL" id="CAJSLV010000042">
    <property type="protein sequence ID" value="CAG6391853.1"/>
    <property type="molecule type" value="Genomic_DNA"/>
</dbReference>
<reference evidence="2" key="1">
    <citation type="submission" date="2021-05" db="EMBL/GenBank/DDBJ databases">
        <authorList>
            <person name="Arsene-Ploetze F."/>
        </authorList>
    </citation>
    <scope>NUCLEOTIDE SEQUENCE</scope>
    <source>
        <strain evidence="2">DSM 42138</strain>
    </source>
</reference>
<comment type="caution">
    <text evidence="2">The sequence shown here is derived from an EMBL/GenBank/DDBJ whole genome shotgun (WGS) entry which is preliminary data.</text>
</comment>
<feature type="domain" description="DUF1023" evidence="1">
    <location>
        <begin position="303"/>
        <end position="467"/>
    </location>
</feature>
<dbReference type="RefSeq" id="WP_251485784.1">
    <property type="nucleotide sequence ID" value="NZ_CAJSLV010000042.1"/>
</dbReference>
<dbReference type="InterPro" id="IPR010427">
    <property type="entry name" value="DUF1023"/>
</dbReference>
<proteinExistence type="predicted"/>
<dbReference type="Pfam" id="PF06259">
    <property type="entry name" value="Abhydrolase_8"/>
    <property type="match status" value="1"/>
</dbReference>
<dbReference type="SUPFAM" id="SSF53474">
    <property type="entry name" value="alpha/beta-Hydrolases"/>
    <property type="match status" value="1"/>
</dbReference>
<gene>
    <name evidence="2" type="ORF">SCOCK_140051</name>
</gene>
<evidence type="ECO:0000313" key="2">
    <source>
        <dbReference type="EMBL" id="CAG6391853.1"/>
    </source>
</evidence>
<accession>A0A9W4DPX1</accession>
<sequence>MPELYSQLWNLDLDGISQAAKNWHNLSAELESAHTQHHRQVTLPLKKAGWSGEAATSAFLFLNGVETRLEIGRVEAELISTVLSTVHQRMAKAKSDLRAVITEAEGYGYTVTGDGTVYPPPHTSRYEAEEGAGQLTAYRDRVESAIAAARQASDDGRSALTALHGDVMAQYRPHALNEASLDAQAALMYLGIDPPKPPKDPKSAAAWWKGLTAEQQRDYTLYYPQLIGNVDGLPSTVRDNANRLSLDEQLDDPELLTGHDYGVGTSAVIDPRYTAMMKLKDALDANDGAAPGKELYLLSVKGAGDGQVVIAQGNPDTATHTGVYVPGTSTTLSGVSGSLNRINLLQQAAEGAHPDGSVSTVFWLGYDAPELDQTVTTRTRAEAGAPDLQHFIAGTRAAQGPDHHHITVIGHSYGSTVVGTAANTGQLGADDIVAVGSPGMNGYAHDFGIPRDHVYVGKSDNDPIAHYLSGLSLGEDPASPKFGASQFQVAQGDHSSYFDRGSIGLENMGAIIAGKEPTLVHPAPVRDPMDPLHPMYPAVP</sequence>
<dbReference type="InterPro" id="IPR029058">
    <property type="entry name" value="AB_hydrolase_fold"/>
</dbReference>
<protein>
    <recommendedName>
        <fullName evidence="1">DUF1023 domain-containing protein</fullName>
    </recommendedName>
</protein>
<evidence type="ECO:0000313" key="3">
    <source>
        <dbReference type="Proteomes" id="UP001152519"/>
    </source>
</evidence>
<dbReference type="Proteomes" id="UP001152519">
    <property type="component" value="Unassembled WGS sequence"/>
</dbReference>
<evidence type="ECO:0000259" key="1">
    <source>
        <dbReference type="Pfam" id="PF06259"/>
    </source>
</evidence>
<organism evidence="2 3">
    <name type="scientific">Actinacidiphila cocklensis</name>
    <dbReference type="NCBI Taxonomy" id="887465"/>
    <lineage>
        <taxon>Bacteria</taxon>
        <taxon>Bacillati</taxon>
        <taxon>Actinomycetota</taxon>
        <taxon>Actinomycetes</taxon>
        <taxon>Kitasatosporales</taxon>
        <taxon>Streptomycetaceae</taxon>
        <taxon>Actinacidiphila</taxon>
    </lineage>
</organism>
<name>A0A9W4DPX1_9ACTN</name>
<dbReference type="AlphaFoldDB" id="A0A9W4DPX1"/>
<keyword evidence="3" id="KW-1185">Reference proteome</keyword>